<feature type="compositionally biased region" description="Polar residues" evidence="3">
    <location>
        <begin position="803"/>
        <end position="812"/>
    </location>
</feature>
<feature type="compositionally biased region" description="Acidic residues" evidence="3">
    <location>
        <begin position="441"/>
        <end position="450"/>
    </location>
</feature>
<gene>
    <name evidence="6" type="ORF">IV203_035117</name>
</gene>
<dbReference type="GO" id="GO:0003729">
    <property type="term" value="F:mRNA binding"/>
    <property type="evidence" value="ECO:0007669"/>
    <property type="project" value="TreeGrafter"/>
</dbReference>
<reference evidence="6" key="1">
    <citation type="journal article" date="2021" name="Sci. Rep.">
        <title>Diploid genomic architecture of Nitzschia inconspicua, an elite biomass production diatom.</title>
        <authorList>
            <person name="Oliver A."/>
            <person name="Podell S."/>
            <person name="Pinowska A."/>
            <person name="Traller J.C."/>
            <person name="Smith S.R."/>
            <person name="McClure R."/>
            <person name="Beliaev A."/>
            <person name="Bohutskyi P."/>
            <person name="Hill E.A."/>
            <person name="Rabines A."/>
            <person name="Zheng H."/>
            <person name="Allen L.Z."/>
            <person name="Kuo A."/>
            <person name="Grigoriev I.V."/>
            <person name="Allen A.E."/>
            <person name="Hazlebeck D."/>
            <person name="Allen E.E."/>
        </authorList>
    </citation>
    <scope>NUCLEOTIDE SEQUENCE</scope>
    <source>
        <strain evidence="6">Hildebrandi</strain>
    </source>
</reference>
<evidence type="ECO:0000259" key="5">
    <source>
        <dbReference type="Pfam" id="PF22600"/>
    </source>
</evidence>
<comment type="caution">
    <text evidence="6">The sequence shown here is derived from an EMBL/GenBank/DDBJ whole genome shotgun (WGS) entry which is preliminary data.</text>
</comment>
<sequence length="1605" mass="179002">MSSTKQQLHDFQAWVLSLKTEELLDAMAFAFQQQPSNGYSSSSHEYDLLLEMVRLQSPPPTPIHNKAMGYHPCSQRGARLDYAYREEDRLRWTQPRVFRFRIDEEATIRRSNTTNNRRGTRTANTILQQQRRRYKVKASKLVTISPWGEFYGLGSTVEQQQADENIIRGTRLGRQGMAATASQQQQQQQPTACFVADQRVGNAKHILRMLKVASRGSFLQMTPRKDDYFYAPWLEPTRCWFTLSKYLASRYELALWESYRRFKRQEASLGSSIRGIGVWNNYSRTVLDKVLKQSLCLGLQDALRWEQAQSQMVFLRDGMIWSLINNCLLNQDPGILASVRNPQLTLEALLHIPLIKVGCPYISRFQSIVLGQFEFCLVKEQEQEATKVGKELFCVTNGGVVGNDRHREKKQKTKRNKKKKRKGKAKSSRSIVPLPVIPADSEGELDDEEERTGRDLKHESKEEHFTTASLIDFPDNGTSPRDRNKNIITVLGILDEVLEDAFEKVGLPRTPKFVDQREIDKKKQERKRTKTQLSTHSSDKSDSSRISKTKARTQQKTETTLDEKTPPDAGKSIVTHGSTGVIGRPSSFDFEATEQYRNIQSSAPWGIPLSTAYQQPPNQYQAGPYSFAPFPDYSMHYSPHNVGLTSGYQDPFFMGPYLKMGENIGGIGANGGGDWTFLNRYHARDESIFSDLFSSQDSVVEDEDDDGLMAASTAASIASSTYIDTTLIADPEDMEDIVDEADEDSSSSVAGESSQKHSDTGVVDASKDMRIDVLEEVGIVPTTTAIDGIEGSHTVVPEKINTPISEASTDSKMSALDCRSPSPEAPVTPPPTLSPILLSLADLKDLHQDGNSTPARHKGLLSSHIMALPGHGSLPSSPVPPSKNGLTSSWSRDDLRIHAFRDDQRIKQNRRPRSVQPARPSETQTYKAVAVKSLARPIASTKAANVDFRFHVMESSLRAQSGNRDLCARSETALDGEREDQQTWHNEDADSPSMAKDEVTTITSLASQRVESEELNAIREERNNFRDMCLTLGAEVARLKATLAAQQATAAAPMDYPDAYALPMVYRPGSVDPHGMQPFFRGMNNLRPGPMSDAGFHRGEYESQVSEDDVYEAVSRSRDSRAEVGRRMSSSQTIAGSDASVEFNNSTSALSTGPITGAIPMYDSIHSHGLQSRLTKDILQFLNATSSQLRKLDGKRKVAVERFSRLVKTIWPRAQVKLYGSYMSGLCLPSSDLDFVVCLPAVHKKDLALAPGVLEGRNAINETSQKLLARELKGESWIDPRSIKLIERTIVPVIKVSTKDTRARVIQLDISFDSPEHHGLEANQMVAAILDELPLIRPLMLVLKRFLLDRGLLTSYTGGLSSYCLFLMLARYLQEQSPSTGDSGSLLMGFLDFYGNFFDPRATGISVMRRRYFARANHYTANGYHPPEQPKWKSSTRAHQRVVVNLPTQMPHRAFRRHNSFSETGSVDGSKQRQQRFPGTPGSVSSASGGGTGGGRVFVHRNPVPPRSDQHNNNNNRTINDATSTFDHVRPFTFDPLFVEDPLSASNNVGRNAFRINQVQRAFSDAHRALVASLDWDIHSSADGGVGDYPLLKCLLQGEDVLYEL</sequence>
<dbReference type="InterPro" id="IPR054708">
    <property type="entry name" value="MTPAP-like_central"/>
</dbReference>
<evidence type="ECO:0000259" key="4">
    <source>
        <dbReference type="Pfam" id="PF03828"/>
    </source>
</evidence>
<keyword evidence="1" id="KW-0479">Metal-binding</keyword>
<proteinExistence type="predicted"/>
<feature type="region of interest" description="Disordered" evidence="3">
    <location>
        <begin position="803"/>
        <end position="829"/>
    </location>
</feature>
<feature type="domain" description="Poly(A) RNA polymerase mitochondrial-like central palm" evidence="5">
    <location>
        <begin position="1174"/>
        <end position="1326"/>
    </location>
</feature>
<dbReference type="InterPro" id="IPR045862">
    <property type="entry name" value="Trf4-like"/>
</dbReference>
<feature type="compositionally biased region" description="Low complexity" evidence="3">
    <location>
        <begin position="1478"/>
        <end position="1487"/>
    </location>
</feature>
<feature type="region of interest" description="Disordered" evidence="3">
    <location>
        <begin position="1116"/>
        <end position="1135"/>
    </location>
</feature>
<feature type="compositionally biased region" description="Basic and acidic residues" evidence="3">
    <location>
        <begin position="451"/>
        <end position="465"/>
    </location>
</feature>
<feature type="compositionally biased region" description="Basic and acidic residues" evidence="3">
    <location>
        <begin position="891"/>
        <end position="906"/>
    </location>
</feature>
<dbReference type="GO" id="GO:0046872">
    <property type="term" value="F:metal ion binding"/>
    <property type="evidence" value="ECO:0007669"/>
    <property type="project" value="UniProtKB-KW"/>
</dbReference>
<feature type="compositionally biased region" description="Basic and acidic residues" evidence="3">
    <location>
        <begin position="975"/>
        <end position="988"/>
    </location>
</feature>
<feature type="domain" description="PAP-associated" evidence="4">
    <location>
        <begin position="1384"/>
        <end position="1421"/>
    </location>
</feature>
<evidence type="ECO:0000256" key="3">
    <source>
        <dbReference type="SAM" id="MobiDB-lite"/>
    </source>
</evidence>
<organism evidence="6 7">
    <name type="scientific">Nitzschia inconspicua</name>
    <dbReference type="NCBI Taxonomy" id="303405"/>
    <lineage>
        <taxon>Eukaryota</taxon>
        <taxon>Sar</taxon>
        <taxon>Stramenopiles</taxon>
        <taxon>Ochrophyta</taxon>
        <taxon>Bacillariophyta</taxon>
        <taxon>Bacillariophyceae</taxon>
        <taxon>Bacillariophycidae</taxon>
        <taxon>Bacillariales</taxon>
        <taxon>Bacillariaceae</taxon>
        <taxon>Nitzschia</taxon>
    </lineage>
</organism>
<keyword evidence="2" id="KW-0460">Magnesium</keyword>
<accession>A0A9K3LCX1</accession>
<dbReference type="PANTHER" id="PTHR23092:SF15">
    <property type="entry name" value="INACTIVE NON-CANONICAL POLY(A) RNA POLYMERASE PROTEIN TRF4-2-RELATED"/>
    <property type="match status" value="1"/>
</dbReference>
<protein>
    <submittedName>
        <fullName evidence="6">Nucleotidyltransferase domain containing protein</fullName>
    </submittedName>
</protein>
<dbReference type="PANTHER" id="PTHR23092">
    <property type="entry name" value="POLY(A) RNA POLYMERASE"/>
    <property type="match status" value="1"/>
</dbReference>
<feature type="region of interest" description="Disordered" evidence="3">
    <location>
        <begin position="866"/>
        <end position="924"/>
    </location>
</feature>
<feature type="region of interest" description="Disordered" evidence="3">
    <location>
        <begin position="740"/>
        <end position="763"/>
    </location>
</feature>
<feature type="compositionally biased region" description="Basic residues" evidence="3">
    <location>
        <begin position="407"/>
        <end position="427"/>
    </location>
</feature>
<dbReference type="GO" id="GO:0043634">
    <property type="term" value="P:polyadenylation-dependent ncRNA catabolic process"/>
    <property type="evidence" value="ECO:0007669"/>
    <property type="project" value="TreeGrafter"/>
</dbReference>
<dbReference type="Pfam" id="PF22600">
    <property type="entry name" value="MTPAP-like_central"/>
    <property type="match status" value="1"/>
</dbReference>
<feature type="compositionally biased region" description="Basic and acidic residues" evidence="3">
    <location>
        <begin position="754"/>
        <end position="763"/>
    </location>
</feature>
<reference evidence="6" key="2">
    <citation type="submission" date="2021-04" db="EMBL/GenBank/DDBJ databases">
        <authorList>
            <person name="Podell S."/>
        </authorList>
    </citation>
    <scope>NUCLEOTIDE SEQUENCE</scope>
    <source>
        <strain evidence="6">Hildebrandi</strain>
    </source>
</reference>
<dbReference type="Proteomes" id="UP000693970">
    <property type="component" value="Unassembled WGS sequence"/>
</dbReference>
<keyword evidence="7" id="KW-1185">Reference proteome</keyword>
<dbReference type="GO" id="GO:0031123">
    <property type="term" value="P:RNA 3'-end processing"/>
    <property type="evidence" value="ECO:0007669"/>
    <property type="project" value="TreeGrafter"/>
</dbReference>
<feature type="region of interest" description="Disordered" evidence="3">
    <location>
        <begin position="515"/>
        <end position="578"/>
    </location>
</feature>
<dbReference type="GO" id="GO:0005730">
    <property type="term" value="C:nucleolus"/>
    <property type="evidence" value="ECO:0007669"/>
    <property type="project" value="TreeGrafter"/>
</dbReference>
<dbReference type="OrthoDB" id="273917at2759"/>
<feature type="compositionally biased region" description="Basic and acidic residues" evidence="3">
    <location>
        <begin position="1116"/>
        <end position="1126"/>
    </location>
</feature>
<name>A0A9K3LCX1_9STRA</name>
<feature type="region of interest" description="Disordered" evidence="3">
    <location>
        <begin position="403"/>
        <end position="483"/>
    </location>
</feature>
<dbReference type="GO" id="GO:0031499">
    <property type="term" value="C:TRAMP complex"/>
    <property type="evidence" value="ECO:0007669"/>
    <property type="project" value="TreeGrafter"/>
</dbReference>
<dbReference type="GO" id="GO:1990817">
    <property type="term" value="F:poly(A) RNA polymerase activity"/>
    <property type="evidence" value="ECO:0007669"/>
    <property type="project" value="InterPro"/>
</dbReference>
<dbReference type="CDD" id="cd05402">
    <property type="entry name" value="NT_PAP_TUTase"/>
    <property type="match status" value="1"/>
</dbReference>
<dbReference type="EMBL" id="JAGRRH010000013">
    <property type="protein sequence ID" value="KAG7360019.1"/>
    <property type="molecule type" value="Genomic_DNA"/>
</dbReference>
<evidence type="ECO:0000256" key="1">
    <source>
        <dbReference type="ARBA" id="ARBA00022723"/>
    </source>
</evidence>
<feature type="region of interest" description="Disordered" evidence="3">
    <location>
        <begin position="973"/>
        <end position="996"/>
    </location>
</feature>
<evidence type="ECO:0000256" key="2">
    <source>
        <dbReference type="ARBA" id="ARBA00022842"/>
    </source>
</evidence>
<evidence type="ECO:0000313" key="6">
    <source>
        <dbReference type="EMBL" id="KAG7360019.1"/>
    </source>
</evidence>
<dbReference type="InterPro" id="IPR002058">
    <property type="entry name" value="PAP_assoc"/>
</dbReference>
<evidence type="ECO:0000313" key="7">
    <source>
        <dbReference type="Proteomes" id="UP000693970"/>
    </source>
</evidence>
<dbReference type="Pfam" id="PF03828">
    <property type="entry name" value="PAP_assoc"/>
    <property type="match status" value="1"/>
</dbReference>
<feature type="region of interest" description="Disordered" evidence="3">
    <location>
        <begin position="1461"/>
        <end position="1516"/>
    </location>
</feature>